<dbReference type="OrthoDB" id="10265743at2759"/>
<dbReference type="GO" id="GO:0005634">
    <property type="term" value="C:nucleus"/>
    <property type="evidence" value="ECO:0007669"/>
    <property type="project" value="InterPro"/>
</dbReference>
<evidence type="ECO:0000259" key="1">
    <source>
        <dbReference type="Pfam" id="PF25313"/>
    </source>
</evidence>
<dbReference type="GO" id="GO:0003677">
    <property type="term" value="F:DNA binding"/>
    <property type="evidence" value="ECO:0007669"/>
    <property type="project" value="InterPro"/>
</dbReference>
<proteinExistence type="predicted"/>
<dbReference type="Gene3D" id="2.30.30.1040">
    <property type="match status" value="1"/>
</dbReference>
<feature type="domain" description="BRWD/PHIP ancillary-like" evidence="1">
    <location>
        <begin position="111"/>
        <end position="309"/>
    </location>
</feature>
<dbReference type="GO" id="GO:0009725">
    <property type="term" value="P:response to hormone"/>
    <property type="evidence" value="ECO:0007669"/>
    <property type="project" value="InterPro"/>
</dbReference>
<dbReference type="GO" id="GO:0008360">
    <property type="term" value="P:regulation of cell shape"/>
    <property type="evidence" value="ECO:0007669"/>
    <property type="project" value="TreeGrafter"/>
</dbReference>
<dbReference type="Proteomes" id="UP000215902">
    <property type="component" value="Unassembled WGS sequence"/>
</dbReference>
<accession>A0A267DSD6</accession>
<feature type="non-terminal residue" evidence="2">
    <location>
        <position position="1"/>
    </location>
</feature>
<dbReference type="GO" id="GO:0006357">
    <property type="term" value="P:regulation of transcription by RNA polymerase II"/>
    <property type="evidence" value="ECO:0007669"/>
    <property type="project" value="TreeGrafter"/>
</dbReference>
<sequence>SRRLMAALRLESNKTATHCSPSSVPAESALSSFVNLERIVLDLESQSISRIELPAKSDGIEKCNQSGTLTKLLHLKPVVKLTRLKILPAANRCSSQIDQPRQWIISASILPYTPQVGDLAVYLADAHTGWFNNYRQKHKLVAPTYSSKLFEETPDAVRPERAVVRVRGIRYVQCRKPDQPADWLMRLRLRIIGENCAQSKSTVPEFIDVTWPLIGSNSTESSSLATPQFLVPHSVYNAAMQMQWHVGDKCRYRCCHGNNSKAESDRLGTVLGFDKQNLVSGWRCVRVQWDDEVGEDRVSPWEMLPLDQDNATKTAVLSTTESASSRRSESLLLDRMLSCLQECRRPCWRRLFGLAFLADRRPRRCQKSWKSNFPLSVSMVTKRLRLGQYRHSLAVLHDLAALCTNYRKRWRLAYRTGSVRNTAEAAIDVKRASLLCDSVAVCCSRLGQGIQEDENLRQMLLVPGREGLLPLVTGVFR</sequence>
<protein>
    <recommendedName>
        <fullName evidence="1">BRWD/PHIP ancillary-like domain-containing protein</fullName>
    </recommendedName>
</protein>
<keyword evidence="3" id="KW-1185">Reference proteome</keyword>
<dbReference type="AlphaFoldDB" id="A0A267DSD6"/>
<dbReference type="InterPro" id="IPR057451">
    <property type="entry name" value="BRWD/PHIP_AD"/>
</dbReference>
<reference evidence="2 3" key="1">
    <citation type="submission" date="2017-06" db="EMBL/GenBank/DDBJ databases">
        <title>A platform for efficient transgenesis in Macrostomum lignano, a flatworm model organism for stem cell research.</title>
        <authorList>
            <person name="Berezikov E."/>
        </authorList>
    </citation>
    <scope>NUCLEOTIDE SEQUENCE [LARGE SCALE GENOMIC DNA]</scope>
    <source>
        <strain evidence="2">DV1</strain>
        <tissue evidence="2">Whole organism</tissue>
    </source>
</reference>
<dbReference type="Pfam" id="PF25313">
    <property type="entry name" value="BRWD_AD"/>
    <property type="match status" value="1"/>
</dbReference>
<dbReference type="STRING" id="282301.A0A267DSD6"/>
<gene>
    <name evidence="2" type="ORF">BOX15_Mlig025752g2</name>
</gene>
<dbReference type="PANTHER" id="PTHR16266">
    <property type="entry name" value="WD REPEAT DOMAIN 9"/>
    <property type="match status" value="1"/>
</dbReference>
<dbReference type="EMBL" id="NIVC01003421">
    <property type="protein sequence ID" value="PAA51489.1"/>
    <property type="molecule type" value="Genomic_DNA"/>
</dbReference>
<comment type="caution">
    <text evidence="2">The sequence shown here is derived from an EMBL/GenBank/DDBJ whole genome shotgun (WGS) entry which is preliminary data.</text>
</comment>
<dbReference type="PANTHER" id="PTHR16266:SF17">
    <property type="entry name" value="BRWD3"/>
    <property type="match status" value="1"/>
</dbReference>
<organism evidence="2 3">
    <name type="scientific">Macrostomum lignano</name>
    <dbReference type="NCBI Taxonomy" id="282301"/>
    <lineage>
        <taxon>Eukaryota</taxon>
        <taxon>Metazoa</taxon>
        <taxon>Spiralia</taxon>
        <taxon>Lophotrochozoa</taxon>
        <taxon>Platyhelminthes</taxon>
        <taxon>Rhabditophora</taxon>
        <taxon>Macrostomorpha</taxon>
        <taxon>Macrostomida</taxon>
        <taxon>Macrostomidae</taxon>
        <taxon>Macrostomum</taxon>
    </lineage>
</organism>
<dbReference type="GO" id="GO:0007010">
    <property type="term" value="P:cytoskeleton organization"/>
    <property type="evidence" value="ECO:0007669"/>
    <property type="project" value="TreeGrafter"/>
</dbReference>
<name>A0A267DSD6_9PLAT</name>
<evidence type="ECO:0000313" key="3">
    <source>
        <dbReference type="Proteomes" id="UP000215902"/>
    </source>
</evidence>
<evidence type="ECO:0000313" key="2">
    <source>
        <dbReference type="EMBL" id="PAA51489.1"/>
    </source>
</evidence>
<dbReference type="InterPro" id="IPR052060">
    <property type="entry name" value="Bromo_WD_repeat"/>
</dbReference>